<dbReference type="Gene3D" id="2.60.40.10">
    <property type="entry name" value="Immunoglobulins"/>
    <property type="match status" value="1"/>
</dbReference>
<dbReference type="EMBL" id="KL363276">
    <property type="protein sequence ID" value="KFD49204.1"/>
    <property type="molecule type" value="Genomic_DNA"/>
</dbReference>
<comment type="function">
    <text evidence="1">Central component in molecular interactions underlying sperm crawling. Forms an extensive filament system that extends from sperm villipoda, along the leading edge of the pseudopod.</text>
</comment>
<evidence type="ECO:0000259" key="3">
    <source>
        <dbReference type="PROSITE" id="PS50202"/>
    </source>
</evidence>
<keyword evidence="1" id="KW-0206">Cytoskeleton</keyword>
<dbReference type="EMBL" id="KL367557">
    <property type="protein sequence ID" value="KFD64320.1"/>
    <property type="molecule type" value="Genomic_DNA"/>
</dbReference>
<reference evidence="5 6" key="1">
    <citation type="journal article" date="2014" name="Nat. Genet.">
        <title>Genome and transcriptome of the porcine whipworm Trichuris suis.</title>
        <authorList>
            <person name="Jex A.R."/>
            <person name="Nejsum P."/>
            <person name="Schwarz E.M."/>
            <person name="Hu L."/>
            <person name="Young N.D."/>
            <person name="Hall R.S."/>
            <person name="Korhonen P.K."/>
            <person name="Liao S."/>
            <person name="Thamsborg S."/>
            <person name="Xia J."/>
            <person name="Xu P."/>
            <person name="Wang S."/>
            <person name="Scheerlinck J.P."/>
            <person name="Hofmann A."/>
            <person name="Sternberg P.W."/>
            <person name="Wang J."/>
            <person name="Gasser R.B."/>
        </authorList>
    </citation>
    <scope>NUCLEOTIDE SEQUENCE [LARGE SCALE GENOMIC DNA]</scope>
    <source>
        <strain evidence="5">DCEP-RM93F</strain>
        <strain evidence="4">DCEP-RM93M</strain>
    </source>
</reference>
<protein>
    <recommendedName>
        <fullName evidence="1">Major sperm protein</fullName>
    </recommendedName>
</protein>
<dbReference type="InterPro" id="IPR008962">
    <property type="entry name" value="PapD-like_sf"/>
</dbReference>
<sequence length="177" mass="19537">MGDPSIEEKELLDKIILTKDSFKFKPSYNEDRLDKFRMTNPTDALISFKIKSTRLKQLGSKPSYGTLKPKRGLYVTVKFYKLTGEFDGNADHLTVYLGILPKDKENMKPSQFWRTAAPATTRRVVINVEYDPAIEGVPPAAGAEAPAPAPAAPPPPAEGAPEKKEDEGEDEEGEEGE</sequence>
<accession>A0A085N4C4</accession>
<dbReference type="InterPro" id="IPR000535">
    <property type="entry name" value="MSP_dom"/>
</dbReference>
<feature type="non-terminal residue" evidence="5">
    <location>
        <position position="177"/>
    </location>
</feature>
<dbReference type="Proteomes" id="UP000030764">
    <property type="component" value="Unassembled WGS sequence"/>
</dbReference>
<feature type="domain" description="MSP" evidence="3">
    <location>
        <begin position="1"/>
        <end position="131"/>
    </location>
</feature>
<dbReference type="AlphaFoldDB" id="A0A085N4C4"/>
<gene>
    <name evidence="4" type="ORF">M513_09926</name>
    <name evidence="5" type="ORF">M514_09926</name>
</gene>
<feature type="compositionally biased region" description="Pro residues" evidence="2">
    <location>
        <begin position="147"/>
        <end position="158"/>
    </location>
</feature>
<evidence type="ECO:0000256" key="1">
    <source>
        <dbReference type="RuleBase" id="RU003425"/>
    </source>
</evidence>
<organism evidence="5">
    <name type="scientific">Trichuris suis</name>
    <name type="common">pig whipworm</name>
    <dbReference type="NCBI Taxonomy" id="68888"/>
    <lineage>
        <taxon>Eukaryota</taxon>
        <taxon>Metazoa</taxon>
        <taxon>Ecdysozoa</taxon>
        <taxon>Nematoda</taxon>
        <taxon>Enoplea</taxon>
        <taxon>Dorylaimia</taxon>
        <taxon>Trichinellida</taxon>
        <taxon>Trichuridae</taxon>
        <taxon>Trichuris</taxon>
    </lineage>
</organism>
<evidence type="ECO:0000313" key="4">
    <source>
        <dbReference type="EMBL" id="KFD49204.1"/>
    </source>
</evidence>
<evidence type="ECO:0000313" key="5">
    <source>
        <dbReference type="EMBL" id="KFD64320.1"/>
    </source>
</evidence>
<dbReference type="Pfam" id="PF00635">
    <property type="entry name" value="Motile_Sperm"/>
    <property type="match status" value="1"/>
</dbReference>
<proteinExistence type="predicted"/>
<evidence type="ECO:0000313" key="6">
    <source>
        <dbReference type="Proteomes" id="UP000030764"/>
    </source>
</evidence>
<feature type="region of interest" description="Disordered" evidence="2">
    <location>
        <begin position="135"/>
        <end position="177"/>
    </location>
</feature>
<dbReference type="InterPro" id="IPR013783">
    <property type="entry name" value="Ig-like_fold"/>
</dbReference>
<keyword evidence="1" id="KW-0963">Cytoplasm</keyword>
<name>A0A085N4C4_9BILA</name>
<dbReference type="SUPFAM" id="SSF49354">
    <property type="entry name" value="PapD-like"/>
    <property type="match status" value="1"/>
</dbReference>
<evidence type="ECO:0000256" key="2">
    <source>
        <dbReference type="SAM" id="MobiDB-lite"/>
    </source>
</evidence>
<keyword evidence="6" id="KW-1185">Reference proteome</keyword>
<dbReference type="PROSITE" id="PS50202">
    <property type="entry name" value="MSP"/>
    <property type="match status" value="1"/>
</dbReference>
<dbReference type="Proteomes" id="UP000030758">
    <property type="component" value="Unassembled WGS sequence"/>
</dbReference>
<feature type="compositionally biased region" description="Acidic residues" evidence="2">
    <location>
        <begin position="167"/>
        <end position="177"/>
    </location>
</feature>